<dbReference type="GO" id="GO:0016020">
    <property type="term" value="C:membrane"/>
    <property type="evidence" value="ECO:0007669"/>
    <property type="project" value="InterPro"/>
</dbReference>
<gene>
    <name evidence="4" type="ORF">DWV06_04290</name>
</gene>
<feature type="transmembrane region" description="Helical" evidence="2">
    <location>
        <begin position="184"/>
        <end position="203"/>
    </location>
</feature>
<dbReference type="RefSeq" id="WP_115480926.1">
    <property type="nucleotide sequence ID" value="NZ_QRCT01000012.1"/>
</dbReference>
<evidence type="ECO:0000256" key="2">
    <source>
        <dbReference type="SAM" id="Phobius"/>
    </source>
</evidence>
<feature type="transmembrane region" description="Helical" evidence="2">
    <location>
        <begin position="36"/>
        <end position="55"/>
    </location>
</feature>
<accession>A0A371AYL9</accession>
<feature type="domain" description="EamA" evidence="3">
    <location>
        <begin position="42"/>
        <end position="137"/>
    </location>
</feature>
<keyword evidence="2" id="KW-1133">Transmembrane helix</keyword>
<feature type="transmembrane region" description="Helical" evidence="2">
    <location>
        <begin position="250"/>
        <end position="270"/>
    </location>
</feature>
<keyword evidence="2" id="KW-0812">Transmembrane</keyword>
<name>A0A371AYL9_9FIRM</name>
<feature type="transmembrane region" description="Helical" evidence="2">
    <location>
        <begin position="120"/>
        <end position="139"/>
    </location>
</feature>
<organism evidence="4 5">
    <name type="scientific">Anaerosacchariphilus polymeriproducens</name>
    <dbReference type="NCBI Taxonomy" id="1812858"/>
    <lineage>
        <taxon>Bacteria</taxon>
        <taxon>Bacillati</taxon>
        <taxon>Bacillota</taxon>
        <taxon>Clostridia</taxon>
        <taxon>Lachnospirales</taxon>
        <taxon>Lachnospiraceae</taxon>
        <taxon>Anaerosacchariphilus</taxon>
    </lineage>
</organism>
<comment type="similarity">
    <text evidence="1">Belongs to the EamA transporter family.</text>
</comment>
<comment type="caution">
    <text evidence="4">The sequence shown here is derived from an EMBL/GenBank/DDBJ whole genome shotgun (WGS) entry which is preliminary data.</text>
</comment>
<evidence type="ECO:0000313" key="4">
    <source>
        <dbReference type="EMBL" id="RDU24694.1"/>
    </source>
</evidence>
<proteinExistence type="inferred from homology"/>
<evidence type="ECO:0000256" key="1">
    <source>
        <dbReference type="ARBA" id="ARBA00007362"/>
    </source>
</evidence>
<feature type="transmembrane region" description="Helical" evidence="2">
    <location>
        <begin position="151"/>
        <end position="172"/>
    </location>
</feature>
<keyword evidence="2" id="KW-0472">Membrane</keyword>
<feature type="domain" description="EamA" evidence="3">
    <location>
        <begin position="150"/>
        <end position="295"/>
    </location>
</feature>
<dbReference type="AlphaFoldDB" id="A0A371AYL9"/>
<dbReference type="InterPro" id="IPR037185">
    <property type="entry name" value="EmrE-like"/>
</dbReference>
<dbReference type="Pfam" id="PF00892">
    <property type="entry name" value="EamA"/>
    <property type="match status" value="2"/>
</dbReference>
<keyword evidence="5" id="KW-1185">Reference proteome</keyword>
<dbReference type="OrthoDB" id="47588at2"/>
<feature type="transmembrane region" description="Helical" evidence="2">
    <location>
        <begin position="67"/>
        <end position="87"/>
    </location>
</feature>
<dbReference type="EMBL" id="QRCT01000012">
    <property type="protein sequence ID" value="RDU24694.1"/>
    <property type="molecule type" value="Genomic_DNA"/>
</dbReference>
<evidence type="ECO:0000313" key="5">
    <source>
        <dbReference type="Proteomes" id="UP000255036"/>
    </source>
</evidence>
<dbReference type="SUPFAM" id="SSF103481">
    <property type="entry name" value="Multidrug resistance efflux transporter EmrE"/>
    <property type="match status" value="2"/>
</dbReference>
<dbReference type="InterPro" id="IPR000620">
    <property type="entry name" value="EamA_dom"/>
</dbReference>
<dbReference type="Proteomes" id="UP000255036">
    <property type="component" value="Unassembled WGS sequence"/>
</dbReference>
<feature type="transmembrane region" description="Helical" evidence="2">
    <location>
        <begin position="94"/>
        <end position="114"/>
    </location>
</feature>
<sequence length="296" mass="33322">MIIFAMVMNAVCYFVSNIYQNKFSESLADKKYPLPLFQEVWMGIAVIALLIIKLISGEFQLSVDTLVIAAISGIFAALSGMMLVLALGNGPMSLTILLFSINSVIPTILSLFLLNEKPTVFQIIGIILILGIFILINFNKNDLGMQIKKKWFSYISLAVLFTGINLFCIKLQQNRHPNRELIEYTVILYLSGMIITMICFVFLYRTEKDRKKINFNFQPSVFYLPAIIVALMQVGAMLCSLYNSSRIPSIILFPVTQLLTLMLTTIFSIVKLGERLNKKTIYCITASVIAIVIINL</sequence>
<feature type="transmembrane region" description="Helical" evidence="2">
    <location>
        <begin position="223"/>
        <end position="244"/>
    </location>
</feature>
<protein>
    <recommendedName>
        <fullName evidence="3">EamA domain-containing protein</fullName>
    </recommendedName>
</protein>
<reference evidence="4 5" key="1">
    <citation type="submission" date="2018-07" db="EMBL/GenBank/DDBJ databases">
        <title>Anaerosacharophilus polymeroproducens gen. nov. sp. nov., an anaerobic bacterium isolated from salt field.</title>
        <authorList>
            <person name="Kim W."/>
            <person name="Yang S.-H."/>
            <person name="Oh J."/>
            <person name="Lee J.-H."/>
            <person name="Kwon K.K."/>
        </authorList>
    </citation>
    <scope>NUCLEOTIDE SEQUENCE [LARGE SCALE GENOMIC DNA]</scope>
    <source>
        <strain evidence="4 5">MCWD5</strain>
    </source>
</reference>
<evidence type="ECO:0000259" key="3">
    <source>
        <dbReference type="Pfam" id="PF00892"/>
    </source>
</evidence>
<dbReference type="Gene3D" id="1.10.3730.20">
    <property type="match status" value="2"/>
</dbReference>